<dbReference type="SUPFAM" id="SSF57302">
    <property type="entry name" value="Snake toxin-like"/>
    <property type="match status" value="1"/>
</dbReference>
<dbReference type="Proteomes" id="UP001516400">
    <property type="component" value="Unassembled WGS sequence"/>
</dbReference>
<dbReference type="Gene3D" id="2.10.60.10">
    <property type="entry name" value="CD59"/>
    <property type="match status" value="1"/>
</dbReference>
<reference evidence="2 3" key="1">
    <citation type="journal article" date="2021" name="BMC Biol.">
        <title>Horizontally acquired antibacterial genes associated with adaptive radiation of ladybird beetles.</title>
        <authorList>
            <person name="Li H.S."/>
            <person name="Tang X.F."/>
            <person name="Huang Y.H."/>
            <person name="Xu Z.Y."/>
            <person name="Chen M.L."/>
            <person name="Du X.Y."/>
            <person name="Qiu B.Y."/>
            <person name="Chen P.T."/>
            <person name="Zhang W."/>
            <person name="Slipinski A."/>
            <person name="Escalona H.E."/>
            <person name="Waterhouse R.M."/>
            <person name="Zwick A."/>
            <person name="Pang H."/>
        </authorList>
    </citation>
    <scope>NUCLEOTIDE SEQUENCE [LARGE SCALE GENOMIC DNA]</scope>
    <source>
        <strain evidence="2">SYSU2018</strain>
    </source>
</reference>
<feature type="chain" id="PRO_5044833360" evidence="1">
    <location>
        <begin position="17"/>
        <end position="108"/>
    </location>
</feature>
<dbReference type="AlphaFoldDB" id="A0ABD2NEE1"/>
<proteinExistence type="predicted"/>
<comment type="caution">
    <text evidence="2">The sequence shown here is derived from an EMBL/GenBank/DDBJ whole genome shotgun (WGS) entry which is preliminary data.</text>
</comment>
<evidence type="ECO:0000256" key="1">
    <source>
        <dbReference type="SAM" id="SignalP"/>
    </source>
</evidence>
<organism evidence="2 3">
    <name type="scientific">Cryptolaemus montrouzieri</name>
    <dbReference type="NCBI Taxonomy" id="559131"/>
    <lineage>
        <taxon>Eukaryota</taxon>
        <taxon>Metazoa</taxon>
        <taxon>Ecdysozoa</taxon>
        <taxon>Arthropoda</taxon>
        <taxon>Hexapoda</taxon>
        <taxon>Insecta</taxon>
        <taxon>Pterygota</taxon>
        <taxon>Neoptera</taxon>
        <taxon>Endopterygota</taxon>
        <taxon>Coleoptera</taxon>
        <taxon>Polyphaga</taxon>
        <taxon>Cucujiformia</taxon>
        <taxon>Coccinelloidea</taxon>
        <taxon>Coccinellidae</taxon>
        <taxon>Scymninae</taxon>
        <taxon>Scymnini</taxon>
        <taxon>Cryptolaemus</taxon>
    </lineage>
</organism>
<sequence length="108" mass="12158">MLFRSLIILISTAVYAYSLSCFDCGSGQRNTPCQTYDASIQQNQCSKKENKCFEVGVEFLYDEESTVLYQRGCSAGIDLCKDYKLVYGKDRIMTCKVCTESGCNNHTL</sequence>
<gene>
    <name evidence="2" type="ORF">HHI36_012234</name>
</gene>
<dbReference type="InterPro" id="IPR045860">
    <property type="entry name" value="Snake_toxin-like_sf"/>
</dbReference>
<keyword evidence="1" id="KW-0732">Signal</keyword>
<feature type="signal peptide" evidence="1">
    <location>
        <begin position="1"/>
        <end position="16"/>
    </location>
</feature>
<dbReference type="EMBL" id="JABFTP020000103">
    <property type="protein sequence ID" value="KAL3276872.1"/>
    <property type="molecule type" value="Genomic_DNA"/>
</dbReference>
<accession>A0ABD2NEE1</accession>
<evidence type="ECO:0000313" key="2">
    <source>
        <dbReference type="EMBL" id="KAL3276872.1"/>
    </source>
</evidence>
<protein>
    <submittedName>
        <fullName evidence="2">Uncharacterized protein</fullName>
    </submittedName>
</protein>
<evidence type="ECO:0000313" key="3">
    <source>
        <dbReference type="Proteomes" id="UP001516400"/>
    </source>
</evidence>
<keyword evidence="3" id="KW-1185">Reference proteome</keyword>
<name>A0ABD2NEE1_9CUCU</name>